<dbReference type="Gene3D" id="1.25.40.20">
    <property type="entry name" value="Ankyrin repeat-containing domain"/>
    <property type="match status" value="1"/>
</dbReference>
<reference evidence="2 3" key="1">
    <citation type="journal article" date="2024" name="Commun. Biol.">
        <title>Comparative genomic analysis of thermophilic fungi reveals convergent evolutionary adaptations and gene losses.</title>
        <authorList>
            <person name="Steindorff A.S."/>
            <person name="Aguilar-Pontes M.V."/>
            <person name="Robinson A.J."/>
            <person name="Andreopoulos B."/>
            <person name="LaButti K."/>
            <person name="Kuo A."/>
            <person name="Mondo S."/>
            <person name="Riley R."/>
            <person name="Otillar R."/>
            <person name="Haridas S."/>
            <person name="Lipzen A."/>
            <person name="Grimwood J."/>
            <person name="Schmutz J."/>
            <person name="Clum A."/>
            <person name="Reid I.D."/>
            <person name="Moisan M.C."/>
            <person name="Butler G."/>
            <person name="Nguyen T.T.M."/>
            <person name="Dewar K."/>
            <person name="Conant G."/>
            <person name="Drula E."/>
            <person name="Henrissat B."/>
            <person name="Hansel C."/>
            <person name="Singer S."/>
            <person name="Hutchinson M.I."/>
            <person name="de Vries R.P."/>
            <person name="Natvig D.O."/>
            <person name="Powell A.J."/>
            <person name="Tsang A."/>
            <person name="Grigoriev I.V."/>
        </authorList>
    </citation>
    <scope>NUCLEOTIDE SEQUENCE [LARGE SCALE GENOMIC DNA]</scope>
    <source>
        <strain evidence="2 3">CBS 494.80</strain>
    </source>
</reference>
<dbReference type="SUPFAM" id="SSF48403">
    <property type="entry name" value="Ankyrin repeat"/>
    <property type="match status" value="1"/>
</dbReference>
<evidence type="ECO:0000313" key="3">
    <source>
        <dbReference type="Proteomes" id="UP001595075"/>
    </source>
</evidence>
<dbReference type="Proteomes" id="UP001595075">
    <property type="component" value="Unassembled WGS sequence"/>
</dbReference>
<protein>
    <recommendedName>
        <fullName evidence="1">Azaphilone pigments biosynthesis cluster protein L N-terminal domain-containing protein</fullName>
    </recommendedName>
</protein>
<feature type="domain" description="Azaphilone pigments biosynthesis cluster protein L N-terminal" evidence="1">
    <location>
        <begin position="2"/>
        <end position="140"/>
    </location>
</feature>
<organism evidence="2 3">
    <name type="scientific">Oculimacula yallundae</name>
    <dbReference type="NCBI Taxonomy" id="86028"/>
    <lineage>
        <taxon>Eukaryota</taxon>
        <taxon>Fungi</taxon>
        <taxon>Dikarya</taxon>
        <taxon>Ascomycota</taxon>
        <taxon>Pezizomycotina</taxon>
        <taxon>Leotiomycetes</taxon>
        <taxon>Helotiales</taxon>
        <taxon>Ploettnerulaceae</taxon>
        <taxon>Oculimacula</taxon>
    </lineage>
</organism>
<dbReference type="EMBL" id="JAZHXI010000006">
    <property type="protein sequence ID" value="KAL2070291.1"/>
    <property type="molecule type" value="Genomic_DNA"/>
</dbReference>
<dbReference type="InterPro" id="IPR031348">
    <property type="entry name" value="PigL_N"/>
</dbReference>
<evidence type="ECO:0000313" key="2">
    <source>
        <dbReference type="EMBL" id="KAL2070291.1"/>
    </source>
</evidence>
<gene>
    <name evidence="2" type="ORF">VTL71DRAFT_13317</name>
</gene>
<keyword evidence="3" id="KW-1185">Reference proteome</keyword>
<comment type="caution">
    <text evidence="2">The sequence shown here is derived from an EMBL/GenBank/DDBJ whole genome shotgun (WGS) entry which is preliminary data.</text>
</comment>
<proteinExistence type="predicted"/>
<accession>A0ABR4CM48</accession>
<sequence>MEGLSAASGAFAVVSLAIQIGASLKRLCDFWESVQDGSKDIRIVANDLHIMSYIMEDIRDAGTRDMRPQNRAMSTTLAALRGCVESIETLQEVLNEHQTGFSSSKRSKKTWAAFRVAWNGDKLKRYQDILSRMKMTLILARQTSIDQLAVARADDQQLELATIAKGVKELIRYRSRSAIQELSGISTPSSTVDAQIEALRQECRRLSTTILNPVARLGFDKLIGLAILQISDTANATASDMEPPNFDVNQKEQMTLGDINPSRIDKSSTGTSQGLSLSSVFGKLHLEMTSSPRSNAEAKLDLGNHGHRISFQMISTFHPSQWLLLFGVNFGVQILLSQSIRGLDCRLTTHRTVPDDAMIFKLCEKGDMKEVRRLFDAGKASPFDTNSKGLTPLFLQIVARAGDSEGCRLLLSYGANINARSLNNESVESYACMNASGLLKQRRCVDQINSLRIFLEQFDFTNNINCTGLLGLRRLLFTSRCTHPSCSHGPNSPAAFIWALPLLKSLMDLKVTAIARGLAQLFSHAMMADDIYLLEMLMPVIGDINSMDFVRWFSPAHELVLSLWRFDIRESHRYLLDHGLDLHVTVEDDFTRNGLRLDLGGCHTPLSYSIRYSNTFFKFRKLLQATNINIEHFIDDDLDVLPGLGSNWAKQEILSLFSTSFCPFKMPLITCRVCHSEGLATEWSWLAATETLRTKDSKSAADVFAARDESLPYHRDVQGTTCYYCYMRRTIVRGHDFGDELEDLDSVFLMPL</sequence>
<dbReference type="InterPro" id="IPR036770">
    <property type="entry name" value="Ankyrin_rpt-contain_sf"/>
</dbReference>
<dbReference type="Pfam" id="PF17111">
    <property type="entry name" value="PigL_N"/>
    <property type="match status" value="1"/>
</dbReference>
<evidence type="ECO:0000259" key="1">
    <source>
        <dbReference type="Pfam" id="PF17111"/>
    </source>
</evidence>
<name>A0ABR4CM48_9HELO</name>